<reference evidence="5" key="1">
    <citation type="submission" date="2018-05" db="EMBL/GenBank/DDBJ databases">
        <authorList>
            <person name="Lanie J.A."/>
            <person name="Ng W.-L."/>
            <person name="Kazmierczak K.M."/>
            <person name="Andrzejewski T.M."/>
            <person name="Davidsen T.M."/>
            <person name="Wayne K.J."/>
            <person name="Tettelin H."/>
            <person name="Glass J.I."/>
            <person name="Rusch D."/>
            <person name="Podicherti R."/>
            <person name="Tsui H.-C.T."/>
            <person name="Winkler M.E."/>
        </authorList>
    </citation>
    <scope>NUCLEOTIDE SEQUENCE</scope>
</reference>
<organism evidence="5">
    <name type="scientific">marine metagenome</name>
    <dbReference type="NCBI Taxonomy" id="408172"/>
    <lineage>
        <taxon>unclassified sequences</taxon>
        <taxon>metagenomes</taxon>
        <taxon>ecological metagenomes</taxon>
    </lineage>
</organism>
<dbReference type="GO" id="GO:0006260">
    <property type="term" value="P:DNA replication"/>
    <property type="evidence" value="ECO:0007669"/>
    <property type="project" value="InterPro"/>
</dbReference>
<proteinExistence type="predicted"/>
<dbReference type="Gene3D" id="3.30.420.10">
    <property type="entry name" value="Ribonuclease H-like superfamily/Ribonuclease H"/>
    <property type="match status" value="1"/>
</dbReference>
<dbReference type="Pfam" id="PF00929">
    <property type="entry name" value="RNase_T"/>
    <property type="match status" value="1"/>
</dbReference>
<dbReference type="SUPFAM" id="SSF53098">
    <property type="entry name" value="Ribonuclease H-like"/>
    <property type="match status" value="1"/>
</dbReference>
<dbReference type="InterPro" id="IPR006054">
    <property type="entry name" value="DnaQ"/>
</dbReference>
<dbReference type="InterPro" id="IPR012337">
    <property type="entry name" value="RNaseH-like_sf"/>
</dbReference>
<name>A0A382WE28_9ZZZZ</name>
<dbReference type="AlphaFoldDB" id="A0A382WE28"/>
<dbReference type="NCBIfam" id="TIGR00573">
    <property type="entry name" value="dnaq"/>
    <property type="match status" value="1"/>
</dbReference>
<feature type="domain" description="Exonuclease" evidence="4">
    <location>
        <begin position="14"/>
        <end position="180"/>
    </location>
</feature>
<evidence type="ECO:0000256" key="2">
    <source>
        <dbReference type="ARBA" id="ARBA00022801"/>
    </source>
</evidence>
<evidence type="ECO:0000259" key="4">
    <source>
        <dbReference type="SMART" id="SM00479"/>
    </source>
</evidence>
<dbReference type="CDD" id="cd06127">
    <property type="entry name" value="DEDDh"/>
    <property type="match status" value="1"/>
</dbReference>
<dbReference type="InterPro" id="IPR036397">
    <property type="entry name" value="RNaseH_sf"/>
</dbReference>
<evidence type="ECO:0000313" key="5">
    <source>
        <dbReference type="EMBL" id="SVD57166.1"/>
    </source>
</evidence>
<feature type="non-terminal residue" evidence="5">
    <location>
        <position position="241"/>
    </location>
</feature>
<dbReference type="GO" id="GO:0003677">
    <property type="term" value="F:DNA binding"/>
    <property type="evidence" value="ECO:0007669"/>
    <property type="project" value="InterPro"/>
</dbReference>
<keyword evidence="1" id="KW-0540">Nuclease</keyword>
<dbReference type="EMBL" id="UINC01159204">
    <property type="protein sequence ID" value="SVD57166.1"/>
    <property type="molecule type" value="Genomic_DNA"/>
</dbReference>
<dbReference type="GO" id="GO:0003887">
    <property type="term" value="F:DNA-directed DNA polymerase activity"/>
    <property type="evidence" value="ECO:0007669"/>
    <property type="project" value="InterPro"/>
</dbReference>
<dbReference type="SMART" id="SM00479">
    <property type="entry name" value="EXOIII"/>
    <property type="match status" value="1"/>
</dbReference>
<dbReference type="PANTHER" id="PTHR30231:SF4">
    <property type="entry name" value="PROTEIN NEN2"/>
    <property type="match status" value="1"/>
</dbReference>
<dbReference type="GO" id="GO:0008408">
    <property type="term" value="F:3'-5' exonuclease activity"/>
    <property type="evidence" value="ECO:0007669"/>
    <property type="project" value="TreeGrafter"/>
</dbReference>
<gene>
    <name evidence="5" type="ORF">METZ01_LOCUS410020</name>
</gene>
<dbReference type="FunFam" id="3.30.420.10:FF:000045">
    <property type="entry name" value="3'-5' exonuclease DinG"/>
    <property type="match status" value="1"/>
</dbReference>
<dbReference type="PANTHER" id="PTHR30231">
    <property type="entry name" value="DNA POLYMERASE III SUBUNIT EPSILON"/>
    <property type="match status" value="1"/>
</dbReference>
<protein>
    <recommendedName>
        <fullName evidence="4">Exonuclease domain-containing protein</fullName>
    </recommendedName>
</protein>
<accession>A0A382WE28</accession>
<evidence type="ECO:0000256" key="1">
    <source>
        <dbReference type="ARBA" id="ARBA00022722"/>
    </source>
</evidence>
<keyword evidence="2" id="KW-0378">Hydrolase</keyword>
<sequence length="241" mass="27206">MDKVTLLKDLQLSTYIALDLETTGLDPYRCGITEVSAYRFENGRPVEEFTTLIDPERAIPKEISELTGITPDMVLGKPKINKVLSDLFDFIGNDPIVGQNIGFDISFLEHACRESGKSFPEYIIYDTLTLAKTFLFFLHRFNLTAISDYFGLETEGAHRASVDTLNTGHVFKELIYEAASTPLSIIQTICDVSSHVEFYNKALYNNILQLGLSNKEVNGLLKSEIEKPVYKHFYTHKCSTN</sequence>
<keyword evidence="3" id="KW-0269">Exonuclease</keyword>
<dbReference type="InterPro" id="IPR013520">
    <property type="entry name" value="Ribonucl_H"/>
</dbReference>
<evidence type="ECO:0000256" key="3">
    <source>
        <dbReference type="ARBA" id="ARBA00022839"/>
    </source>
</evidence>